<evidence type="ECO:0000313" key="3">
    <source>
        <dbReference type="Proteomes" id="UP000053890"/>
    </source>
</evidence>
<feature type="region of interest" description="Disordered" evidence="1">
    <location>
        <begin position="286"/>
        <end position="326"/>
    </location>
</feature>
<gene>
    <name evidence="2" type="ORF">RHOBADRAFT_51986</name>
</gene>
<feature type="compositionally biased region" description="Basic and acidic residues" evidence="1">
    <location>
        <begin position="286"/>
        <end position="297"/>
    </location>
</feature>
<dbReference type="OrthoDB" id="2537295at2759"/>
<dbReference type="Proteomes" id="UP000053890">
    <property type="component" value="Unassembled WGS sequence"/>
</dbReference>
<name>A0A194S976_RHOGW</name>
<feature type="compositionally biased region" description="Pro residues" evidence="1">
    <location>
        <begin position="534"/>
        <end position="545"/>
    </location>
</feature>
<evidence type="ECO:0000313" key="2">
    <source>
        <dbReference type="EMBL" id="KPV77020.1"/>
    </source>
</evidence>
<feature type="compositionally biased region" description="Gly residues" evidence="1">
    <location>
        <begin position="615"/>
        <end position="625"/>
    </location>
</feature>
<feature type="compositionally biased region" description="Low complexity" evidence="1">
    <location>
        <begin position="697"/>
        <end position="706"/>
    </location>
</feature>
<feature type="compositionally biased region" description="Polar residues" evidence="1">
    <location>
        <begin position="973"/>
        <end position="989"/>
    </location>
</feature>
<keyword evidence="3" id="KW-1185">Reference proteome</keyword>
<feature type="compositionally biased region" description="Low complexity" evidence="1">
    <location>
        <begin position="717"/>
        <end position="759"/>
    </location>
</feature>
<evidence type="ECO:0000256" key="1">
    <source>
        <dbReference type="SAM" id="MobiDB-lite"/>
    </source>
</evidence>
<reference evidence="2 3" key="1">
    <citation type="journal article" date="2015" name="Front. Microbiol.">
        <title>Genome sequence of the plant growth promoting endophytic yeast Rhodotorula graminis WP1.</title>
        <authorList>
            <person name="Firrincieli A."/>
            <person name="Otillar R."/>
            <person name="Salamov A."/>
            <person name="Schmutz J."/>
            <person name="Khan Z."/>
            <person name="Redman R.S."/>
            <person name="Fleck N.D."/>
            <person name="Lindquist E."/>
            <person name="Grigoriev I.V."/>
            <person name="Doty S.L."/>
        </authorList>
    </citation>
    <scope>NUCLEOTIDE SEQUENCE [LARGE SCALE GENOMIC DNA]</scope>
    <source>
        <strain evidence="2 3">WP1</strain>
    </source>
</reference>
<feature type="compositionally biased region" description="Gly residues" evidence="1">
    <location>
        <begin position="850"/>
        <end position="874"/>
    </location>
</feature>
<feature type="region of interest" description="Disordered" evidence="1">
    <location>
        <begin position="889"/>
        <end position="989"/>
    </location>
</feature>
<feature type="compositionally biased region" description="Low complexity" evidence="1">
    <location>
        <begin position="386"/>
        <end position="395"/>
    </location>
</feature>
<dbReference type="OMA" id="ENDAWAS"/>
<sequence length="1122" mass="116293">MDDLVDRILDQRSRLELARLLLTQSAHAQPRPVAALVFLVDFASALANDPPPPAGAPSTSPRDAATLNETAVPSSATANSAGDSLEGASASTSRPAADEAAGAPSVSRRGSSAQRDGQAWWDAWREYLGEVYARPPTNDEHRDAATPPEHPSPLLLPPATLVHLRSALARPTFDPDTRSCLLSGCAGSLLRFLSPIADPTHPRHDDDNADADVCPALDMLMTQVRPSTFPAPLPSSTVSALALSLATTRTAPPKQRTEASRRTLATLLGHYVSRAAFGDILEADERAPSSSSSDRDLVLGVFPDPPPRAADAADEPHNDEDEDDADTRSIAAGIRDAHASIVRKDDKLRWLLGDNFQPGAKASSSSSSLSTRGAPHHLHLGGAGANGKVKAAQQARARELSGASTASSTTSAAPGDAIAAASSKRHQRLTSSTSSTAPLLLHDPADPTSSSSPTSSPSRPSFSPNGRTSFLHRRVLSAGNERIHAPPPAALLSTSLEDAAAAAPAHEPRLAASPARPFADLAPAVPHVRGASPGPGPALGPPSPTSPRRVSLDSALDAHRGGGGGGGGVLLHCDSLSAEQRRALVRRSKKLEGFFGAPFQESAAARVLVDRRPGVQGGGGGAGDGLGRDEVSPTNASFTVERPLPLGSSAPAAATASSGASTSTSSRRASLAPPGPTAGYAFGSPTSRSTRLDARRPSALSLSASSQGSLTNLARHPSSTSTTSPSLSPRSPTNPGGRPSLHRSSSSPSRGRRSSSFSSLADTRHTYFSERVAADRARDERDERRRKLDKVRRVLGERVPLALVVPGDDPTATTATAAAAAAAGVAPAMGRDRSRGGALRDRIMRRPHGGAAGSSTGAGGGGHAPEPLAGGGDAGWRYVEPQWVEGAQGAGEEGGETLKKGRPGLFGDLPPPALFLSQASPSPSSPAAGFGTSRPSFLATRQRRSYSDLSDLVSSPFAPGATAGSWLPPAANNPASTLQREPTRSSTVNSYRASIASLQYVMERDPGALDEVVRVYSEEAGSSGSRSAAEEEVDEEEEDDEDGENEGAAPGMRRSASTSSHRAVRQAQKLCAFFGTTRGEVWRLLLNDIEASVLDDGSLEDDERAEVLAGLERLRQSGPARF</sequence>
<feature type="region of interest" description="Disordered" evidence="1">
    <location>
        <begin position="842"/>
        <end position="875"/>
    </location>
</feature>
<accession>A0A194S976</accession>
<feature type="compositionally biased region" description="Acidic residues" evidence="1">
    <location>
        <begin position="1030"/>
        <end position="1045"/>
    </location>
</feature>
<feature type="region of interest" description="Disordered" evidence="1">
    <location>
        <begin position="357"/>
        <end position="468"/>
    </location>
</feature>
<proteinExistence type="predicted"/>
<feature type="compositionally biased region" description="Low complexity" evidence="1">
    <location>
        <begin position="642"/>
        <end position="672"/>
    </location>
</feature>
<feature type="compositionally biased region" description="Low complexity" evidence="1">
    <location>
        <begin position="403"/>
        <end position="422"/>
    </location>
</feature>
<feature type="region of interest" description="Disordered" evidence="1">
    <location>
        <begin position="134"/>
        <end position="154"/>
    </location>
</feature>
<dbReference type="GeneID" id="28976560"/>
<feature type="compositionally biased region" description="Polar residues" evidence="1">
    <location>
        <begin position="67"/>
        <end position="82"/>
    </location>
</feature>
<dbReference type="EMBL" id="KQ474075">
    <property type="protein sequence ID" value="KPV77020.1"/>
    <property type="molecule type" value="Genomic_DNA"/>
</dbReference>
<feature type="region of interest" description="Disordered" evidence="1">
    <location>
        <begin position="50"/>
        <end position="115"/>
    </location>
</feature>
<feature type="compositionally biased region" description="Low complexity" evidence="1">
    <location>
        <begin position="914"/>
        <end position="928"/>
    </location>
</feature>
<protein>
    <submittedName>
        <fullName evidence="2">Uncharacterized protein</fullName>
    </submittedName>
</protein>
<dbReference type="RefSeq" id="XP_018273069.1">
    <property type="nucleotide sequence ID" value="XM_018416112.1"/>
</dbReference>
<dbReference type="AlphaFoldDB" id="A0A194S976"/>
<feature type="compositionally biased region" description="Low complexity" evidence="1">
    <location>
        <begin position="1018"/>
        <end position="1027"/>
    </location>
</feature>
<feature type="region of interest" description="Disordered" evidence="1">
    <location>
        <begin position="612"/>
        <end position="762"/>
    </location>
</feature>
<organism evidence="2 3">
    <name type="scientific">Rhodotorula graminis (strain WP1)</name>
    <dbReference type="NCBI Taxonomy" id="578459"/>
    <lineage>
        <taxon>Eukaryota</taxon>
        <taxon>Fungi</taxon>
        <taxon>Dikarya</taxon>
        <taxon>Basidiomycota</taxon>
        <taxon>Pucciniomycotina</taxon>
        <taxon>Microbotryomycetes</taxon>
        <taxon>Sporidiobolales</taxon>
        <taxon>Sporidiobolaceae</taxon>
        <taxon>Rhodotorula</taxon>
    </lineage>
</organism>
<feature type="region of interest" description="Disordered" evidence="1">
    <location>
        <begin position="1018"/>
        <end position="1061"/>
    </location>
</feature>
<feature type="compositionally biased region" description="Low complexity" evidence="1">
    <location>
        <begin position="429"/>
        <end position="464"/>
    </location>
</feature>
<feature type="region of interest" description="Disordered" evidence="1">
    <location>
        <begin position="525"/>
        <end position="563"/>
    </location>
</feature>